<comment type="similarity">
    <text evidence="1">Belongs to the IST1 family.</text>
</comment>
<feature type="compositionally biased region" description="Basic and acidic residues" evidence="3">
    <location>
        <begin position="871"/>
        <end position="885"/>
    </location>
</feature>
<dbReference type="AlphaFoldDB" id="A0ABD3DKY9"/>
<dbReference type="InterPro" id="IPR042277">
    <property type="entry name" value="IST1-like"/>
</dbReference>
<feature type="region of interest" description="Disordered" evidence="3">
    <location>
        <begin position="616"/>
        <end position="678"/>
    </location>
</feature>
<feature type="compositionally biased region" description="Polar residues" evidence="3">
    <location>
        <begin position="233"/>
        <end position="247"/>
    </location>
</feature>
<evidence type="ECO:0000256" key="3">
    <source>
        <dbReference type="SAM" id="MobiDB-lite"/>
    </source>
</evidence>
<feature type="compositionally biased region" description="Basic and acidic residues" evidence="3">
    <location>
        <begin position="573"/>
        <end position="585"/>
    </location>
</feature>
<protein>
    <submittedName>
        <fullName evidence="4">Uncharacterized protein</fullName>
    </submittedName>
</protein>
<dbReference type="Pfam" id="PF03398">
    <property type="entry name" value="Ist1"/>
    <property type="match status" value="1"/>
</dbReference>
<feature type="compositionally biased region" description="Low complexity" evidence="3">
    <location>
        <begin position="398"/>
        <end position="410"/>
    </location>
</feature>
<feature type="coiled-coil region" evidence="2">
    <location>
        <begin position="38"/>
        <end position="65"/>
    </location>
</feature>
<accession>A0ABD3DKY9</accession>
<dbReference type="FunFam" id="1.20.1260.60:FF:000003">
    <property type="entry name" value="IST1-like protein isoform A"/>
    <property type="match status" value="1"/>
</dbReference>
<evidence type="ECO:0000256" key="2">
    <source>
        <dbReference type="SAM" id="Coils"/>
    </source>
</evidence>
<feature type="compositionally biased region" description="Basic and acidic residues" evidence="3">
    <location>
        <begin position="345"/>
        <end position="360"/>
    </location>
</feature>
<feature type="compositionally biased region" description="Basic and acidic residues" evidence="3">
    <location>
        <begin position="461"/>
        <end position="472"/>
    </location>
</feature>
<keyword evidence="5" id="KW-1185">Reference proteome</keyword>
<feature type="region of interest" description="Disordered" evidence="3">
    <location>
        <begin position="690"/>
        <end position="1050"/>
    </location>
</feature>
<dbReference type="PANTHER" id="PTHR12161:SF13">
    <property type="entry name" value="REGULATOR OF VPS4 ACTIVITY IN THE MVB PATHWAY PROTEIN"/>
    <property type="match status" value="1"/>
</dbReference>
<feature type="compositionally biased region" description="Polar residues" evidence="3">
    <location>
        <begin position="419"/>
        <end position="436"/>
    </location>
</feature>
<feature type="compositionally biased region" description="Basic and acidic residues" evidence="3">
    <location>
        <begin position="642"/>
        <end position="663"/>
    </location>
</feature>
<evidence type="ECO:0000256" key="1">
    <source>
        <dbReference type="ARBA" id="ARBA00005536"/>
    </source>
</evidence>
<name>A0ABD3DKY9_9LAMI</name>
<feature type="compositionally biased region" description="Basic and acidic residues" evidence="3">
    <location>
        <begin position="537"/>
        <end position="549"/>
    </location>
</feature>
<feature type="compositionally biased region" description="Basic and acidic residues" evidence="3">
    <location>
        <begin position="437"/>
        <end position="453"/>
    </location>
</feature>
<dbReference type="Proteomes" id="UP001632038">
    <property type="component" value="Unassembled WGS sequence"/>
</dbReference>
<feature type="compositionally biased region" description="Basic and acidic residues" evidence="3">
    <location>
        <begin position="371"/>
        <end position="382"/>
    </location>
</feature>
<gene>
    <name evidence="4" type="ORF">CASFOL_013768</name>
</gene>
<feature type="compositionally biased region" description="Polar residues" evidence="3">
    <location>
        <begin position="966"/>
        <end position="985"/>
    </location>
</feature>
<feature type="compositionally biased region" description="Polar residues" evidence="3">
    <location>
        <begin position="912"/>
        <end position="934"/>
    </location>
</feature>
<reference evidence="5" key="1">
    <citation type="journal article" date="2024" name="IScience">
        <title>Strigolactones Initiate the Formation of Haustorium-like Structures in Castilleja.</title>
        <authorList>
            <person name="Buerger M."/>
            <person name="Peterson D."/>
            <person name="Chory J."/>
        </authorList>
    </citation>
    <scope>NUCLEOTIDE SEQUENCE [LARGE SCALE GENOMIC DNA]</scope>
</reference>
<dbReference type="PANTHER" id="PTHR12161">
    <property type="entry name" value="IST1 FAMILY MEMBER"/>
    <property type="match status" value="1"/>
</dbReference>
<feature type="compositionally biased region" description="Low complexity" evidence="3">
    <location>
        <begin position="586"/>
        <end position="595"/>
    </location>
</feature>
<feature type="compositionally biased region" description="Acidic residues" evidence="3">
    <location>
        <begin position="629"/>
        <end position="641"/>
    </location>
</feature>
<evidence type="ECO:0000313" key="4">
    <source>
        <dbReference type="EMBL" id="KAL3642953.1"/>
    </source>
</evidence>
<sequence length="1065" mass="118183">MKKSKLLQNSRDLISRSFNPSKCKTSLRLAGSRLKLLRNKKEVQIKQMKREIAQLLESGQDQTARIRVEHVVREEKMMAAYDLLEIYCELVIVRLPVIESQKNCPIDLKEAIASLVFSAPRCGDVPELLDAKKQFTAKYGKDFTTAAIELRPQCGVGRMLVEKLSATAPDGQTKIKILTAIAEEHNVKWDPKSFGVENYTSTNDLLSGSSSFTKESEQHAEHPCFEAAQVQARPSNVMHSSPSNFSQQDDRTPVGPEKLGFAQTPGITTQFQSEARPPGNERAQEDWNSSSLDNPMGKRMWNMEFKDATSAAQAAAESAERASMAARAAAELAGHGRISRQYSTEPHKSNVDILKDEGPKAHPNSELSDASIDKLPSERTRLQNEQINEIKPNDVKIAQKYSQSASSKSKVSADDNSLDHATTVVNEYSRNNSSHDVYNDETKAEKQPLRYESETANSWPEKSEKGKEERIGKQQSRKSSGSQSSISDDVNIFSNSDYQKFENESGDNPFVGSDKIGSIDEEAPQTSSHESAAVSFDKYDSDIDDHGFDKGPTSPTFDEQELDFHLSSFGQKSPERLSVDTDSWSRRSSSSKIVNSSSSLFFTKEKSDLSVNTTLRNNSELNSAPVMFDESDGPVSESDEDINTRHNKLYDLRDVRKQDEIRQSETGQFSSDDEFSSSLEMKRNQVNIFDTDSPEKLSPVWPSADQQASGPKESKRIDNESDSDSGGRLNFGKLTGGLRHKRHNHLPFVKNRSDASSSSSVKKEVETTDMVKTSIPIEIDTVLDHKKSSRTQYMHSESDSDNSSEEEESSPKNPGRVQALTPVKDVKIKPNSFFGAYNSDSDEDFPNVSLSKKSHVRSGISRRTKASPSASKEESHTKARLRSEALDSDAGIARKPTTTNSETANKPEPKRNNSNKWETYERPTSSGAAKSSTWGRLEQPMSAKATSITKQESEIWLRSEAHDSDTSQGKKPSKSSHSTDNQQEFESIPVKLASKPTKPSSLEPKLEKAKISQKPSIVEEPTAEASIGGENTSSNKDESAKKASHVHPKLPDYDTLFQSLRMNRS</sequence>
<evidence type="ECO:0000313" key="5">
    <source>
        <dbReference type="Proteomes" id="UP001632038"/>
    </source>
</evidence>
<feature type="compositionally biased region" description="Basic residues" evidence="3">
    <location>
        <begin position="852"/>
        <end position="865"/>
    </location>
</feature>
<dbReference type="InterPro" id="IPR005061">
    <property type="entry name" value="Ist1"/>
</dbReference>
<feature type="region of interest" description="Disordered" evidence="3">
    <location>
        <begin position="335"/>
        <end position="595"/>
    </location>
</feature>
<feature type="region of interest" description="Disordered" evidence="3">
    <location>
        <begin position="233"/>
        <end position="294"/>
    </location>
</feature>
<feature type="compositionally biased region" description="Acidic residues" evidence="3">
    <location>
        <begin position="799"/>
        <end position="808"/>
    </location>
</feature>
<organism evidence="4 5">
    <name type="scientific">Castilleja foliolosa</name>
    <dbReference type="NCBI Taxonomy" id="1961234"/>
    <lineage>
        <taxon>Eukaryota</taxon>
        <taxon>Viridiplantae</taxon>
        <taxon>Streptophyta</taxon>
        <taxon>Embryophyta</taxon>
        <taxon>Tracheophyta</taxon>
        <taxon>Spermatophyta</taxon>
        <taxon>Magnoliopsida</taxon>
        <taxon>eudicotyledons</taxon>
        <taxon>Gunneridae</taxon>
        <taxon>Pentapetalae</taxon>
        <taxon>asterids</taxon>
        <taxon>lamiids</taxon>
        <taxon>Lamiales</taxon>
        <taxon>Orobanchaceae</taxon>
        <taxon>Pedicularideae</taxon>
        <taxon>Castillejinae</taxon>
        <taxon>Castilleja</taxon>
    </lineage>
</organism>
<dbReference type="EMBL" id="JAVIJP010000016">
    <property type="protein sequence ID" value="KAL3642953.1"/>
    <property type="molecule type" value="Genomic_DNA"/>
</dbReference>
<comment type="caution">
    <text evidence="4">The sequence shown here is derived from an EMBL/GenBank/DDBJ whole genome shotgun (WGS) entry which is preliminary data.</text>
</comment>
<dbReference type="Gene3D" id="1.20.1260.60">
    <property type="entry name" value="Vacuolar protein sorting-associated protein Ist1"/>
    <property type="match status" value="1"/>
</dbReference>
<feature type="compositionally biased region" description="Low complexity" evidence="3">
    <location>
        <begin position="473"/>
        <end position="487"/>
    </location>
</feature>
<keyword evidence="2" id="KW-0175">Coiled coil</keyword>
<feature type="compositionally biased region" description="Basic and acidic residues" evidence="3">
    <location>
        <begin position="951"/>
        <end position="965"/>
    </location>
</feature>
<proteinExistence type="inferred from homology"/>